<accession>A0ABW3AG02</accession>
<dbReference type="InterPro" id="IPR012545">
    <property type="entry name" value="DUF1697"/>
</dbReference>
<organism evidence="1 2">
    <name type="scientific">Microbacterium insulae</name>
    <dbReference type="NCBI Taxonomy" id="483014"/>
    <lineage>
        <taxon>Bacteria</taxon>
        <taxon>Bacillati</taxon>
        <taxon>Actinomycetota</taxon>
        <taxon>Actinomycetes</taxon>
        <taxon>Micrococcales</taxon>
        <taxon>Microbacteriaceae</taxon>
        <taxon>Microbacterium</taxon>
    </lineage>
</organism>
<evidence type="ECO:0000313" key="1">
    <source>
        <dbReference type="EMBL" id="MFD0789780.1"/>
    </source>
</evidence>
<sequence>MPRQGMVTTHVAFLRNVNQGQRGQPSTGDVIAAFADAGCPGARAFQSNGTVVFTGPEPERVAADVEQALTARMRAEREVFTMPLAQVAAIVDAHGAEADSRRRELTLHHGGALRLDDPDVIRETARRRCRLVDAGIGWTVAQNERDGESNATPSVERITGLSATSRGLPTLIRLIDRFAT</sequence>
<dbReference type="Gene3D" id="3.30.70.1280">
    <property type="entry name" value="SP0830-like domains"/>
    <property type="match status" value="1"/>
</dbReference>
<name>A0ABW3AG02_9MICO</name>
<dbReference type="EMBL" id="JBHTII010000001">
    <property type="protein sequence ID" value="MFD0789780.1"/>
    <property type="molecule type" value="Genomic_DNA"/>
</dbReference>
<dbReference type="Pfam" id="PF08002">
    <property type="entry name" value="DUF1697"/>
    <property type="match status" value="1"/>
</dbReference>
<gene>
    <name evidence="1" type="ORF">ACFQ0P_05170</name>
</gene>
<dbReference type="RefSeq" id="WP_204981037.1">
    <property type="nucleotide sequence ID" value="NZ_JBHTII010000001.1"/>
</dbReference>
<proteinExistence type="predicted"/>
<protein>
    <submittedName>
        <fullName evidence="1">DUF1697 domain-containing protein</fullName>
    </submittedName>
</protein>
<evidence type="ECO:0000313" key="2">
    <source>
        <dbReference type="Proteomes" id="UP001597055"/>
    </source>
</evidence>
<dbReference type="Proteomes" id="UP001597055">
    <property type="component" value="Unassembled WGS sequence"/>
</dbReference>
<keyword evidence="2" id="KW-1185">Reference proteome</keyword>
<reference evidence="2" key="1">
    <citation type="journal article" date="2019" name="Int. J. Syst. Evol. Microbiol.">
        <title>The Global Catalogue of Microorganisms (GCM) 10K type strain sequencing project: providing services to taxonomists for standard genome sequencing and annotation.</title>
        <authorList>
            <consortium name="The Broad Institute Genomics Platform"/>
            <consortium name="The Broad Institute Genome Sequencing Center for Infectious Disease"/>
            <person name="Wu L."/>
            <person name="Ma J."/>
        </authorList>
    </citation>
    <scope>NUCLEOTIDE SEQUENCE [LARGE SCALE GENOMIC DNA]</scope>
    <source>
        <strain evidence="2">CCUG 54523</strain>
    </source>
</reference>
<dbReference type="SUPFAM" id="SSF160379">
    <property type="entry name" value="SP0830-like"/>
    <property type="match status" value="1"/>
</dbReference>
<comment type="caution">
    <text evidence="1">The sequence shown here is derived from an EMBL/GenBank/DDBJ whole genome shotgun (WGS) entry which is preliminary data.</text>
</comment>